<accession>A0A0F9W6K2</accession>
<evidence type="ECO:0000313" key="2">
    <source>
        <dbReference type="EMBL" id="KKO07878.1"/>
    </source>
</evidence>
<dbReference type="EMBL" id="LAZR01000011">
    <property type="protein sequence ID" value="KKO07878.1"/>
    <property type="molecule type" value="Genomic_DNA"/>
</dbReference>
<evidence type="ECO:0008006" key="3">
    <source>
        <dbReference type="Google" id="ProtNLM"/>
    </source>
</evidence>
<dbReference type="PRINTS" id="PR00081">
    <property type="entry name" value="GDHRDH"/>
</dbReference>
<dbReference type="AlphaFoldDB" id="A0A0F9W6K2"/>
<comment type="similarity">
    <text evidence="1">Belongs to the short-chain dehydrogenases/reductases (SDR) family.</text>
</comment>
<dbReference type="InterPro" id="IPR002347">
    <property type="entry name" value="SDR_fam"/>
</dbReference>
<name>A0A0F9W6K2_9ZZZZ</name>
<sequence length="261" mass="28455">MKITLQNKKALVGGSSGGIGKAIAQQLAESGASVTLMSHSEEKLHHIVAELPTDQGQQHQYLAVDFNNFKDYKKVIGTFFENNTVDILVNNTQGPTAGSALEKKVDDYQEAFDLLFKTVVYTTELALESMMQKNWGRVINVASVSVKEPLSYLALSNSIRAAVVTWAKSLATDVGKHNITVNNVLTGYFDTDRIAQLNAKKAEQLGVEQSQVRKDMESRVALKRIGNPKEYGYLAAFLASDNAAYITGTNIPIDGGLLKSL</sequence>
<dbReference type="Gene3D" id="3.40.50.720">
    <property type="entry name" value="NAD(P)-binding Rossmann-like Domain"/>
    <property type="match status" value="1"/>
</dbReference>
<gene>
    <name evidence="2" type="ORF">LCGC14_0052200</name>
</gene>
<dbReference type="PANTHER" id="PTHR42879">
    <property type="entry name" value="3-OXOACYL-(ACYL-CARRIER-PROTEIN) REDUCTASE"/>
    <property type="match status" value="1"/>
</dbReference>
<comment type="caution">
    <text evidence="2">The sequence shown here is derived from an EMBL/GenBank/DDBJ whole genome shotgun (WGS) entry which is preliminary data.</text>
</comment>
<dbReference type="InterPro" id="IPR036291">
    <property type="entry name" value="NAD(P)-bd_dom_sf"/>
</dbReference>
<protein>
    <recommendedName>
        <fullName evidence="3">Short-chain dehydrogenase/reductase SDR</fullName>
    </recommendedName>
</protein>
<proteinExistence type="inferred from homology"/>
<organism evidence="2">
    <name type="scientific">marine sediment metagenome</name>
    <dbReference type="NCBI Taxonomy" id="412755"/>
    <lineage>
        <taxon>unclassified sequences</taxon>
        <taxon>metagenomes</taxon>
        <taxon>ecological metagenomes</taxon>
    </lineage>
</organism>
<dbReference type="SUPFAM" id="SSF51735">
    <property type="entry name" value="NAD(P)-binding Rossmann-fold domains"/>
    <property type="match status" value="1"/>
</dbReference>
<dbReference type="PANTHER" id="PTHR42879:SF6">
    <property type="entry name" value="NADPH-DEPENDENT REDUCTASE BACG"/>
    <property type="match status" value="1"/>
</dbReference>
<evidence type="ECO:0000256" key="1">
    <source>
        <dbReference type="ARBA" id="ARBA00006484"/>
    </source>
</evidence>
<dbReference type="Pfam" id="PF13561">
    <property type="entry name" value="adh_short_C2"/>
    <property type="match status" value="1"/>
</dbReference>
<dbReference type="InterPro" id="IPR050259">
    <property type="entry name" value="SDR"/>
</dbReference>
<reference evidence="2" key="1">
    <citation type="journal article" date="2015" name="Nature">
        <title>Complex archaea that bridge the gap between prokaryotes and eukaryotes.</title>
        <authorList>
            <person name="Spang A."/>
            <person name="Saw J.H."/>
            <person name="Jorgensen S.L."/>
            <person name="Zaremba-Niedzwiedzka K."/>
            <person name="Martijn J."/>
            <person name="Lind A.E."/>
            <person name="van Eijk R."/>
            <person name="Schleper C."/>
            <person name="Guy L."/>
            <person name="Ettema T.J."/>
        </authorList>
    </citation>
    <scope>NUCLEOTIDE SEQUENCE</scope>
</reference>